<name>A0A645HRT7_9ZZZZ</name>
<comment type="caution">
    <text evidence="1">The sequence shown here is derived from an EMBL/GenBank/DDBJ whole genome shotgun (WGS) entry which is preliminary data.</text>
</comment>
<proteinExistence type="predicted"/>
<gene>
    <name evidence="1" type="ORF">SDC9_188744</name>
</gene>
<accession>A0A645HRT7</accession>
<protein>
    <submittedName>
        <fullName evidence="1">Uncharacterized protein</fullName>
    </submittedName>
</protein>
<dbReference type="AlphaFoldDB" id="A0A645HRT7"/>
<reference evidence="1" key="1">
    <citation type="submission" date="2019-08" db="EMBL/GenBank/DDBJ databases">
        <authorList>
            <person name="Kucharzyk K."/>
            <person name="Murdoch R.W."/>
            <person name="Higgins S."/>
            <person name="Loffler F."/>
        </authorList>
    </citation>
    <scope>NUCLEOTIDE SEQUENCE</scope>
</reference>
<sequence>MNGVLLFHAALYYLGPAGLDVRPYFKKTFPDHILASYFIHRLVGAVHIDIYDGGGSSRADIGLDLIESDGIECLFKEELFKKIIFYHDDRPSIWNLFA</sequence>
<organism evidence="1">
    <name type="scientific">bioreactor metagenome</name>
    <dbReference type="NCBI Taxonomy" id="1076179"/>
    <lineage>
        <taxon>unclassified sequences</taxon>
        <taxon>metagenomes</taxon>
        <taxon>ecological metagenomes</taxon>
    </lineage>
</organism>
<dbReference type="EMBL" id="VSSQ01098089">
    <property type="protein sequence ID" value="MPN41202.1"/>
    <property type="molecule type" value="Genomic_DNA"/>
</dbReference>
<evidence type="ECO:0000313" key="1">
    <source>
        <dbReference type="EMBL" id="MPN41202.1"/>
    </source>
</evidence>